<dbReference type="Gene3D" id="2.130.10.10">
    <property type="entry name" value="YVTN repeat-like/Quinoprotein amine dehydrogenase"/>
    <property type="match status" value="1"/>
</dbReference>
<evidence type="ECO:0000313" key="6">
    <source>
        <dbReference type="Proteomes" id="UP000435112"/>
    </source>
</evidence>
<dbReference type="InterPro" id="IPR052993">
    <property type="entry name" value="CFA-57"/>
</dbReference>
<protein>
    <recommendedName>
        <fullName evidence="7">Anaphase-promoting complex subunit 4 WD40 domain-containing protein</fullName>
    </recommendedName>
</protein>
<gene>
    <name evidence="2" type="ORF">PR001_g25318</name>
    <name evidence="1" type="ORF">PR002_g25643</name>
    <name evidence="3" type="ORF">PR003_g24944</name>
</gene>
<dbReference type="OrthoDB" id="47276at2759"/>
<keyword evidence="5" id="KW-1185">Reference proteome</keyword>
<evidence type="ECO:0008006" key="7">
    <source>
        <dbReference type="Google" id="ProtNLM"/>
    </source>
</evidence>
<dbReference type="EMBL" id="QXFU01003454">
    <property type="protein sequence ID" value="KAE8975258.1"/>
    <property type="molecule type" value="Genomic_DNA"/>
</dbReference>
<dbReference type="SUPFAM" id="SSF69322">
    <property type="entry name" value="Tricorn protease domain 2"/>
    <property type="match status" value="1"/>
</dbReference>
<evidence type="ECO:0000313" key="5">
    <source>
        <dbReference type="Proteomes" id="UP000434957"/>
    </source>
</evidence>
<dbReference type="PANTHER" id="PTHR32215:SF0">
    <property type="entry name" value="CILIA- AND FLAGELLA-ASSOCIATED PROTEIN 57"/>
    <property type="match status" value="1"/>
</dbReference>
<name>A0A6A3I3W6_9STRA</name>
<dbReference type="EMBL" id="QXFV01003435">
    <property type="protein sequence ID" value="KAE8976791.1"/>
    <property type="molecule type" value="Genomic_DNA"/>
</dbReference>
<dbReference type="PANTHER" id="PTHR32215">
    <property type="entry name" value="CILIA- AND FLAGELLA-ASSOCIATED PROTEIN 57"/>
    <property type="match status" value="1"/>
</dbReference>
<dbReference type="Proteomes" id="UP000429607">
    <property type="component" value="Unassembled WGS sequence"/>
</dbReference>
<evidence type="ECO:0000313" key="2">
    <source>
        <dbReference type="EMBL" id="KAE8976791.1"/>
    </source>
</evidence>
<proteinExistence type="predicted"/>
<sequence length="132" mass="14369">MTTVNLIPRHIFGLKTDVHSNVAFVDDQTVAYPAGHQIVVCSLDDKRQKFIAGTEASEGVTATALAPSRRFLAVAERSERALVSIFDLKTLKKRKVLSSADAQARSYVSMAFSADNQLLLTQGGAPDWMLTC</sequence>
<dbReference type="Proteomes" id="UP000434957">
    <property type="component" value="Unassembled WGS sequence"/>
</dbReference>
<dbReference type="EMBL" id="QXFT01002897">
    <property type="protein sequence ID" value="KAE9291760.1"/>
    <property type="molecule type" value="Genomic_DNA"/>
</dbReference>
<evidence type="ECO:0000313" key="3">
    <source>
        <dbReference type="EMBL" id="KAE9291760.1"/>
    </source>
</evidence>
<comment type="caution">
    <text evidence="2">The sequence shown here is derived from an EMBL/GenBank/DDBJ whole genome shotgun (WGS) entry which is preliminary data.</text>
</comment>
<reference evidence="4 6" key="1">
    <citation type="submission" date="2018-09" db="EMBL/GenBank/DDBJ databases">
        <title>Genomic investigation of the strawberry pathogen Phytophthora fragariae indicates pathogenicity is determined by transcriptional variation in three key races.</title>
        <authorList>
            <person name="Adams T.M."/>
            <person name="Armitage A.D."/>
            <person name="Sobczyk M.K."/>
            <person name="Bates H.J."/>
            <person name="Dunwell J.M."/>
            <person name="Nellist C.F."/>
            <person name="Harrison R.J."/>
        </authorList>
    </citation>
    <scope>NUCLEOTIDE SEQUENCE [LARGE SCALE GENOMIC DNA]</scope>
    <source>
        <strain evidence="2 4">SCRP249</strain>
        <strain evidence="1 6">SCRP324</strain>
        <strain evidence="3 5">SCRP333</strain>
    </source>
</reference>
<evidence type="ECO:0000313" key="4">
    <source>
        <dbReference type="Proteomes" id="UP000429607"/>
    </source>
</evidence>
<dbReference type="InterPro" id="IPR015943">
    <property type="entry name" value="WD40/YVTN_repeat-like_dom_sf"/>
</dbReference>
<organism evidence="2 4">
    <name type="scientific">Phytophthora rubi</name>
    <dbReference type="NCBI Taxonomy" id="129364"/>
    <lineage>
        <taxon>Eukaryota</taxon>
        <taxon>Sar</taxon>
        <taxon>Stramenopiles</taxon>
        <taxon>Oomycota</taxon>
        <taxon>Peronosporomycetes</taxon>
        <taxon>Peronosporales</taxon>
        <taxon>Peronosporaceae</taxon>
        <taxon>Phytophthora</taxon>
    </lineage>
</organism>
<dbReference type="AlphaFoldDB" id="A0A6A3I3W6"/>
<dbReference type="Proteomes" id="UP000435112">
    <property type="component" value="Unassembled WGS sequence"/>
</dbReference>
<accession>A0A6A3I3W6</accession>
<evidence type="ECO:0000313" key="1">
    <source>
        <dbReference type="EMBL" id="KAE8975258.1"/>
    </source>
</evidence>